<dbReference type="Proteomes" id="UP000322144">
    <property type="component" value="Segment"/>
</dbReference>
<proteinExistence type="predicted"/>
<dbReference type="KEGG" id="vg:77937122"/>
<keyword evidence="2" id="KW-1185">Reference proteome</keyword>
<organism evidence="1 2">
    <name type="scientific">Pseudomonas phage vB_PaeM_PS119XW</name>
    <dbReference type="NCBI Taxonomy" id="2601632"/>
    <lineage>
        <taxon>Viruses</taxon>
        <taxon>Duplodnaviria</taxon>
        <taxon>Heunggongvirae</taxon>
        <taxon>Uroviricota</taxon>
        <taxon>Caudoviricetes</taxon>
        <taxon>Chimalliviridae</taxon>
        <taxon>Pawinskivirus</taxon>
        <taxon>Pawinskivirus PS119XW</taxon>
    </lineage>
</organism>
<name>A0A5C1K9B2_9CAUD</name>
<reference evidence="1 2" key="1">
    <citation type="submission" date="2019-06" db="EMBL/GenBank/DDBJ databases">
        <title>A distant relative of Phikzvirus genus phages from a therapeutic phage collection.</title>
        <authorList>
            <person name="Hejnowicz M.S."/>
            <person name="Dabrowski K."/>
            <person name="Gawor J."/>
            <person name="Weber-Dabrowska B."/>
            <person name="Gromadka R."/>
            <person name="Lobocka M.B."/>
        </authorList>
    </citation>
    <scope>NUCLEOTIDE SEQUENCE [LARGE SCALE GENOMIC DNA]</scope>
</reference>
<dbReference type="EMBL" id="MN103543">
    <property type="protein sequence ID" value="QEM42101.1"/>
    <property type="molecule type" value="Genomic_DNA"/>
</dbReference>
<accession>A0A5C1K9B2</accession>
<evidence type="ECO:0000313" key="2">
    <source>
        <dbReference type="Proteomes" id="UP000322144"/>
    </source>
</evidence>
<dbReference type="RefSeq" id="YP_010661112.1">
    <property type="nucleotide sequence ID" value="NC_070882.1"/>
</dbReference>
<evidence type="ECO:0000313" key="1">
    <source>
        <dbReference type="EMBL" id="QEM42101.1"/>
    </source>
</evidence>
<protein>
    <submittedName>
        <fullName evidence="1">Uncharacterized protein</fullName>
    </submittedName>
</protein>
<sequence>MSTLVHKYVAFTRTFKLTEIKMDKGDRMVRVGGGFNKGKGFFRVDLGALGYRITRRNR</sequence>
<dbReference type="GeneID" id="77937122"/>